<feature type="transmembrane region" description="Helical" evidence="9">
    <location>
        <begin position="12"/>
        <end position="37"/>
    </location>
</feature>
<feature type="transmembrane region" description="Helical" evidence="9">
    <location>
        <begin position="46"/>
        <end position="66"/>
    </location>
</feature>
<dbReference type="InterPro" id="IPR037294">
    <property type="entry name" value="ABC_BtuC-like"/>
</dbReference>
<keyword evidence="11" id="KW-1185">Reference proteome</keyword>
<evidence type="ECO:0000313" key="10">
    <source>
        <dbReference type="EMBL" id="MFC7333926.1"/>
    </source>
</evidence>
<evidence type="ECO:0000313" key="11">
    <source>
        <dbReference type="Proteomes" id="UP001596456"/>
    </source>
</evidence>
<gene>
    <name evidence="10" type="ORF">ACFQPS_12200</name>
</gene>
<feature type="transmembrane region" description="Helical" evidence="9">
    <location>
        <begin position="237"/>
        <end position="259"/>
    </location>
</feature>
<name>A0ABW2KXA0_9PROT</name>
<feature type="transmembrane region" description="Helical" evidence="9">
    <location>
        <begin position="265"/>
        <end position="288"/>
    </location>
</feature>
<keyword evidence="6 9" id="KW-1133">Transmembrane helix</keyword>
<dbReference type="InterPro" id="IPR001626">
    <property type="entry name" value="ABC_TroCD"/>
</dbReference>
<feature type="transmembrane region" description="Helical" evidence="9">
    <location>
        <begin position="150"/>
        <end position="168"/>
    </location>
</feature>
<dbReference type="EMBL" id="JBHTCM010000010">
    <property type="protein sequence ID" value="MFC7333926.1"/>
    <property type="molecule type" value="Genomic_DNA"/>
</dbReference>
<evidence type="ECO:0000256" key="5">
    <source>
        <dbReference type="ARBA" id="ARBA00022692"/>
    </source>
</evidence>
<keyword evidence="4" id="KW-1003">Cell membrane</keyword>
<evidence type="ECO:0000256" key="2">
    <source>
        <dbReference type="ARBA" id="ARBA00008034"/>
    </source>
</evidence>
<dbReference type="RefSeq" id="WP_377359322.1">
    <property type="nucleotide sequence ID" value="NZ_JBHTCM010000010.1"/>
</dbReference>
<evidence type="ECO:0000256" key="3">
    <source>
        <dbReference type="ARBA" id="ARBA00022448"/>
    </source>
</evidence>
<comment type="caution">
    <text evidence="10">The sequence shown here is derived from an EMBL/GenBank/DDBJ whole genome shotgun (WGS) entry which is preliminary data.</text>
</comment>
<dbReference type="Gene3D" id="1.10.3470.10">
    <property type="entry name" value="ABC transporter involved in vitamin B12 uptake, BtuC"/>
    <property type="match status" value="1"/>
</dbReference>
<evidence type="ECO:0000256" key="1">
    <source>
        <dbReference type="ARBA" id="ARBA00004651"/>
    </source>
</evidence>
<comment type="similarity">
    <text evidence="2 8">Belongs to the ABC-3 integral membrane protein family.</text>
</comment>
<keyword evidence="3 8" id="KW-0813">Transport</keyword>
<dbReference type="PANTHER" id="PTHR30477:SF3">
    <property type="entry name" value="METAL TRANSPORT SYSTEM MEMBRANE PROTEIN CT_069-RELATED"/>
    <property type="match status" value="1"/>
</dbReference>
<evidence type="ECO:0000256" key="7">
    <source>
        <dbReference type="ARBA" id="ARBA00023136"/>
    </source>
</evidence>
<proteinExistence type="inferred from homology"/>
<dbReference type="SUPFAM" id="SSF81345">
    <property type="entry name" value="ABC transporter involved in vitamin B12 uptake, BtuC"/>
    <property type="match status" value="1"/>
</dbReference>
<accession>A0ABW2KXA0</accession>
<reference evidence="11" key="1">
    <citation type="journal article" date="2019" name="Int. J. Syst. Evol. Microbiol.">
        <title>The Global Catalogue of Microorganisms (GCM) 10K type strain sequencing project: providing services to taxonomists for standard genome sequencing and annotation.</title>
        <authorList>
            <consortium name="The Broad Institute Genomics Platform"/>
            <consortium name="The Broad Institute Genome Sequencing Center for Infectious Disease"/>
            <person name="Wu L."/>
            <person name="Ma J."/>
        </authorList>
    </citation>
    <scope>NUCLEOTIDE SEQUENCE [LARGE SCALE GENOMIC DNA]</scope>
    <source>
        <strain evidence="11">CGMCC 1.16275</strain>
    </source>
</reference>
<organism evidence="10 11">
    <name type="scientific">Rhodocista pekingensis</name>
    <dbReference type="NCBI Taxonomy" id="201185"/>
    <lineage>
        <taxon>Bacteria</taxon>
        <taxon>Pseudomonadati</taxon>
        <taxon>Pseudomonadota</taxon>
        <taxon>Alphaproteobacteria</taxon>
        <taxon>Rhodospirillales</taxon>
        <taxon>Azospirillaceae</taxon>
        <taxon>Rhodocista</taxon>
    </lineage>
</organism>
<keyword evidence="7 9" id="KW-0472">Membrane</keyword>
<feature type="transmembrane region" description="Helical" evidence="9">
    <location>
        <begin position="72"/>
        <end position="93"/>
    </location>
</feature>
<evidence type="ECO:0000256" key="6">
    <source>
        <dbReference type="ARBA" id="ARBA00022989"/>
    </source>
</evidence>
<keyword evidence="5 8" id="KW-0812">Transmembrane</keyword>
<feature type="transmembrane region" description="Helical" evidence="9">
    <location>
        <begin position="105"/>
        <end position="126"/>
    </location>
</feature>
<dbReference type="Proteomes" id="UP001596456">
    <property type="component" value="Unassembled WGS sequence"/>
</dbReference>
<evidence type="ECO:0000256" key="9">
    <source>
        <dbReference type="SAM" id="Phobius"/>
    </source>
</evidence>
<protein>
    <submittedName>
        <fullName evidence="10">Metal ABC transporter permease</fullName>
    </submittedName>
</protein>
<dbReference type="Pfam" id="PF00950">
    <property type="entry name" value="ABC-3"/>
    <property type="match status" value="1"/>
</dbReference>
<evidence type="ECO:0000256" key="8">
    <source>
        <dbReference type="RuleBase" id="RU003943"/>
    </source>
</evidence>
<evidence type="ECO:0000256" key="4">
    <source>
        <dbReference type="ARBA" id="ARBA00022475"/>
    </source>
</evidence>
<comment type="subcellular location">
    <subcellularLocation>
        <location evidence="1 8">Cell membrane</location>
        <topology evidence="1 8">Multi-pass membrane protein</topology>
    </subcellularLocation>
</comment>
<sequence>MDSVLSPAGPGWNTAVVLAGATALGAAAGTVGSFLLLRRRSLVSDALAHATLPGLALAFLIGALAGVEGRSLPLLLLGATVSGGLGVLAVQAVTRFTRLPEDAAIGAVLSVFFGIGVVLLSVVQALPTGGAAGLKTFIFGQTAAMSAREAAALGLLALLAAGLVALFFKELRLVAFDEGFARVQGWPAGRIDLLLLGLVTLVTVVGLQTVGLILIVALLITPAVAARFWTDDLTTMTVAAGVLGALSGGIGAWLSSAYADLPAGAVIVLVATALFVLSFLVAPARGLLARVLRRRLLRRREGLG</sequence>
<dbReference type="PANTHER" id="PTHR30477">
    <property type="entry name" value="ABC-TRANSPORTER METAL-BINDING PROTEIN"/>
    <property type="match status" value="1"/>
</dbReference>